<evidence type="ECO:0000313" key="6">
    <source>
        <dbReference type="Proteomes" id="UP000199513"/>
    </source>
</evidence>
<dbReference type="STRING" id="1003.SAMN04488541_102354"/>
<protein>
    <submittedName>
        <fullName evidence="5">Protocatechuate 3,4-dioxygenase beta subunit</fullName>
    </submittedName>
</protein>
<dbReference type="InterPro" id="IPR050770">
    <property type="entry name" value="Intradiol_RC_Dioxygenase"/>
</dbReference>
<name>A0A1I2HEF4_9BACT</name>
<evidence type="ECO:0000259" key="4">
    <source>
        <dbReference type="Pfam" id="PF00775"/>
    </source>
</evidence>
<dbReference type="PANTHER" id="PTHR33711">
    <property type="entry name" value="DIOXYGENASE, PUTATIVE (AFU_ORTHOLOGUE AFUA_2G02910)-RELATED"/>
    <property type="match status" value="1"/>
</dbReference>
<proteinExistence type="inferred from homology"/>
<dbReference type="InterPro" id="IPR015889">
    <property type="entry name" value="Intradiol_dOase_core"/>
</dbReference>
<sequence length="404" mass="45988">MNYLINFLYVLLVLNIITSCNGQTKSKQPISNQPQSIAAKAVGGGCEGCELMYVGMPENISTEHTSIGWNEGKQKLIITGKIFKVDGKTPASNVIVYYWHTDDNGLYAADSSTPAKAKEHGKLRGWIKTDENGNYKIKTSRPAAYPNQNIPQHIHLSIKEPNINEYYADLYFDDDPLYLNHKKRYGKLDRAGTEILRIVLDDNIQIAEHNIVLGLNIPDYPAKKETATQSGLNIGEDQPSFMPFHAFGPDKGTRTCPVCKYGRYHGIVYFVGNKPNWEEIKQWLKYLDNESLKREKYLKAYFVYGNAYDYNKQARQTALEKIGVALGLQKVALTFVPSFTDTESEANLNKINAEVENTFIIYRHRTIIDKFINIKPTKDNFDKISDALNKTKSEYFNFSEPKHE</sequence>
<dbReference type="SUPFAM" id="SSF49482">
    <property type="entry name" value="Aromatic compound dioxygenase"/>
    <property type="match status" value="1"/>
</dbReference>
<keyword evidence="3" id="KW-0560">Oxidoreductase</keyword>
<dbReference type="Proteomes" id="UP000199513">
    <property type="component" value="Unassembled WGS sequence"/>
</dbReference>
<dbReference type="OrthoDB" id="933561at2"/>
<evidence type="ECO:0000256" key="2">
    <source>
        <dbReference type="ARBA" id="ARBA00022964"/>
    </source>
</evidence>
<dbReference type="GO" id="GO:0016702">
    <property type="term" value="F:oxidoreductase activity, acting on single donors with incorporation of molecular oxygen, incorporation of two atoms of oxygen"/>
    <property type="evidence" value="ECO:0007669"/>
    <property type="project" value="InterPro"/>
</dbReference>
<reference evidence="5 6" key="1">
    <citation type="submission" date="2016-10" db="EMBL/GenBank/DDBJ databases">
        <authorList>
            <person name="de Groot N.N."/>
        </authorList>
    </citation>
    <scope>NUCLEOTIDE SEQUENCE [LARGE SCALE GENOMIC DNA]</scope>
    <source>
        <strain>GEY</strain>
        <strain evidence="6">DSM 9560</strain>
    </source>
</reference>
<evidence type="ECO:0000313" key="5">
    <source>
        <dbReference type="EMBL" id="SFF27989.1"/>
    </source>
</evidence>
<dbReference type="AlphaFoldDB" id="A0A1I2HEF4"/>
<comment type="similarity">
    <text evidence="1">Belongs to the intradiol ring-cleavage dioxygenase family.</text>
</comment>
<accession>A0A1I2HEF4</accession>
<dbReference type="EMBL" id="FONY01000023">
    <property type="protein sequence ID" value="SFF27989.1"/>
    <property type="molecule type" value="Genomic_DNA"/>
</dbReference>
<dbReference type="RefSeq" id="WP_091546344.1">
    <property type="nucleotide sequence ID" value="NZ_FONY01000023.1"/>
</dbReference>
<evidence type="ECO:0000256" key="3">
    <source>
        <dbReference type="ARBA" id="ARBA00023002"/>
    </source>
</evidence>
<keyword evidence="2 5" id="KW-0223">Dioxygenase</keyword>
<dbReference type="GO" id="GO:0008199">
    <property type="term" value="F:ferric iron binding"/>
    <property type="evidence" value="ECO:0007669"/>
    <property type="project" value="InterPro"/>
</dbReference>
<organism evidence="5 6">
    <name type="scientific">Thermoflexibacter ruber</name>
    <dbReference type="NCBI Taxonomy" id="1003"/>
    <lineage>
        <taxon>Bacteria</taxon>
        <taxon>Pseudomonadati</taxon>
        <taxon>Bacteroidota</taxon>
        <taxon>Cytophagia</taxon>
        <taxon>Cytophagales</taxon>
        <taxon>Thermoflexibacteraceae</taxon>
        <taxon>Thermoflexibacter</taxon>
    </lineage>
</organism>
<keyword evidence="6" id="KW-1185">Reference proteome</keyword>
<dbReference type="InterPro" id="IPR000627">
    <property type="entry name" value="Intradiol_dOase_C"/>
</dbReference>
<dbReference type="Pfam" id="PF00775">
    <property type="entry name" value="Dioxygenase_C"/>
    <property type="match status" value="1"/>
</dbReference>
<gene>
    <name evidence="5" type="ORF">SAMN04488541_102354</name>
</gene>
<evidence type="ECO:0000256" key="1">
    <source>
        <dbReference type="ARBA" id="ARBA00007825"/>
    </source>
</evidence>
<feature type="domain" description="Intradiol ring-cleavage dioxygenases" evidence="4">
    <location>
        <begin position="73"/>
        <end position="178"/>
    </location>
</feature>
<dbReference type="PANTHER" id="PTHR33711:SF10">
    <property type="entry name" value="INTRADIOL RING-CLEAVAGE DIOXYGENASES DOMAIN-CONTAINING PROTEIN"/>
    <property type="match status" value="1"/>
</dbReference>
<dbReference type="Gene3D" id="2.60.130.10">
    <property type="entry name" value="Aromatic compound dioxygenase"/>
    <property type="match status" value="1"/>
</dbReference>